<comment type="caution">
    <text evidence="1">The sequence shown here is derived from an EMBL/GenBank/DDBJ whole genome shotgun (WGS) entry which is preliminary data.</text>
</comment>
<sequence length="277" mass="32325">MRKAQTIDFLIMVRLLFLFFPCLFFSQNITVVYSLKYKPNSLAKNIVTETYFLDIMGKESLFRSENEKKIDSLVQKTGFGTSSQPTFAHQLYIQKDLAKSEILKHITAPMLKDKYFIRIDELQKWVILKNKMRIGDLDCQQAELNYGGRHWTAWFAPSVNVLEGPYVFNGLPGLIVKISDDTNSFDFDLTAIKMMKNNERLGFRKGKEIDWLTFQKLQQNYYDDPFAEIKAKNIKYTIGDNNNNPINPGLREITNSLQKNIRLKNNPIELNHKIDYK</sequence>
<dbReference type="NCBIfam" id="TIGR01200">
    <property type="entry name" value="GLPGLI"/>
    <property type="match status" value="1"/>
</dbReference>
<gene>
    <name evidence="1" type="ORF">C1631_006135</name>
</gene>
<dbReference type="AlphaFoldDB" id="A0A316XHC4"/>
<dbReference type="EMBL" id="PPED02000001">
    <property type="protein sequence ID" value="PWN72176.1"/>
    <property type="molecule type" value="Genomic_DNA"/>
</dbReference>
<evidence type="ECO:0000313" key="2">
    <source>
        <dbReference type="Proteomes" id="UP000236594"/>
    </source>
</evidence>
<accession>A0A316XHC4</accession>
<evidence type="ECO:0000313" key="1">
    <source>
        <dbReference type="EMBL" id="PWN72176.1"/>
    </source>
</evidence>
<protein>
    <submittedName>
        <fullName evidence="1">GLPGLI family protein</fullName>
    </submittedName>
</protein>
<keyword evidence="2" id="KW-1185">Reference proteome</keyword>
<reference evidence="1 2" key="1">
    <citation type="submission" date="2018-04" db="EMBL/GenBank/DDBJ databases">
        <title>Draft Genome Sequence of Phosphate-Solubilizing Chryseobacterium sp. ISE14 that is a Biocontrol and Plant Growth-Promoting Rhizobacterium Isolated from Cucumber.</title>
        <authorList>
            <person name="Jeong J.-J."/>
            <person name="Sang M.K."/>
            <person name="Choi I.-G."/>
            <person name="Kim K.D."/>
        </authorList>
    </citation>
    <scope>NUCLEOTIDE SEQUENCE [LARGE SCALE GENOMIC DNA]</scope>
    <source>
        <strain evidence="1 2">ISE14</strain>
    </source>
</reference>
<dbReference type="OrthoDB" id="1440774at2"/>
<organism evidence="1 2">
    <name type="scientific">Chryseobacterium phosphatilyticum</name>
    <dbReference type="NCBI Taxonomy" id="475075"/>
    <lineage>
        <taxon>Bacteria</taxon>
        <taxon>Pseudomonadati</taxon>
        <taxon>Bacteroidota</taxon>
        <taxon>Flavobacteriia</taxon>
        <taxon>Flavobacteriales</taxon>
        <taxon>Weeksellaceae</taxon>
        <taxon>Chryseobacterium group</taxon>
        <taxon>Chryseobacterium</taxon>
    </lineage>
</organism>
<dbReference type="RefSeq" id="WP_103249839.1">
    <property type="nucleotide sequence ID" value="NZ_PPED02000001.1"/>
</dbReference>
<name>A0A316XHC4_9FLAO</name>
<proteinExistence type="predicted"/>
<dbReference type="Proteomes" id="UP000236594">
    <property type="component" value="Unassembled WGS sequence"/>
</dbReference>
<dbReference type="InterPro" id="IPR005901">
    <property type="entry name" value="GLPGLI"/>
</dbReference>